<protein>
    <recommendedName>
        <fullName evidence="2">DUF6788 domain-containing protein</fullName>
    </recommendedName>
</protein>
<evidence type="ECO:0000313" key="4">
    <source>
        <dbReference type="Proteomes" id="UP001432202"/>
    </source>
</evidence>
<keyword evidence="1" id="KW-0175">Coiled coil</keyword>
<name>A0AAX4L4D7_9CREN</name>
<dbReference type="AlphaFoldDB" id="A0AAX4L4D7"/>
<sequence length="106" mass="12821">MIWEKVKTLEDRLGQLKKEIEEIEKELEGLPSGHLEIKRINGNSYYYLRYWEDGKLKSRYIGRFANDIESKLLKAEELRRKLTQLKEEEKRLSNIISKIERFLSNY</sequence>
<dbReference type="Pfam" id="PF20586">
    <property type="entry name" value="DUF6788"/>
    <property type="match status" value="1"/>
</dbReference>
<evidence type="ECO:0000313" key="3">
    <source>
        <dbReference type="EMBL" id="WWQ61527.1"/>
    </source>
</evidence>
<evidence type="ECO:0000259" key="2">
    <source>
        <dbReference type="Pfam" id="PF20586"/>
    </source>
</evidence>
<dbReference type="Proteomes" id="UP001432202">
    <property type="component" value="Chromosome"/>
</dbReference>
<dbReference type="GeneID" id="89336201"/>
<accession>A0AAX4L4D7</accession>
<evidence type="ECO:0000256" key="1">
    <source>
        <dbReference type="SAM" id="Coils"/>
    </source>
</evidence>
<proteinExistence type="predicted"/>
<keyword evidence="4" id="KW-1185">Reference proteome</keyword>
<dbReference type="RefSeq" id="WP_338604001.1">
    <property type="nucleotide sequence ID" value="NZ_CP146016.1"/>
</dbReference>
<organism evidence="3 4">
    <name type="scientific">Sulfolobus tengchongensis</name>
    <dbReference type="NCBI Taxonomy" id="207809"/>
    <lineage>
        <taxon>Archaea</taxon>
        <taxon>Thermoproteota</taxon>
        <taxon>Thermoprotei</taxon>
        <taxon>Sulfolobales</taxon>
        <taxon>Sulfolobaceae</taxon>
        <taxon>Sulfolobus</taxon>
    </lineage>
</organism>
<feature type="coiled-coil region" evidence="1">
    <location>
        <begin position="65"/>
        <end position="105"/>
    </location>
</feature>
<gene>
    <name evidence="3" type="ORF">V6M85_05495</name>
</gene>
<feature type="domain" description="DUF6788" evidence="2">
    <location>
        <begin position="15"/>
        <end position="63"/>
    </location>
</feature>
<dbReference type="EMBL" id="CP146016">
    <property type="protein sequence ID" value="WWQ61527.1"/>
    <property type="molecule type" value="Genomic_DNA"/>
</dbReference>
<dbReference type="InterPro" id="IPR046738">
    <property type="entry name" value="DUF6788"/>
</dbReference>
<reference evidence="3 4" key="1">
    <citation type="submission" date="2024-02" db="EMBL/GenBank/DDBJ databases">
        <title>STSV induces naive adaptation in Sulfolobus.</title>
        <authorList>
            <person name="Xiang X."/>
            <person name="Song M."/>
        </authorList>
    </citation>
    <scope>NUCLEOTIDE SEQUENCE [LARGE SCALE GENOMIC DNA]</scope>
    <source>
        <strain evidence="3 4">RT2</strain>
    </source>
</reference>